<dbReference type="OrthoDB" id="5812274at2759"/>
<dbReference type="Pfam" id="PF04155">
    <property type="entry name" value="Ground-like"/>
    <property type="match status" value="1"/>
</dbReference>
<reference evidence="2" key="1">
    <citation type="journal article" date="2008" name="Nat. Genet.">
        <title>The Pristionchus pacificus genome provides a unique perspective on nematode lifestyle and parasitism.</title>
        <authorList>
            <person name="Dieterich C."/>
            <person name="Clifton S.W."/>
            <person name="Schuster L.N."/>
            <person name="Chinwalla A."/>
            <person name="Delehaunty K."/>
            <person name="Dinkelacker I."/>
            <person name="Fulton L."/>
            <person name="Fulton R."/>
            <person name="Godfrey J."/>
            <person name="Minx P."/>
            <person name="Mitreva M."/>
            <person name="Roeseler W."/>
            <person name="Tian H."/>
            <person name="Witte H."/>
            <person name="Yang S.P."/>
            <person name="Wilson R.K."/>
            <person name="Sommer R.J."/>
        </authorList>
    </citation>
    <scope>NUCLEOTIDE SEQUENCE [LARGE SCALE GENOMIC DNA]</scope>
    <source>
        <strain evidence="2">PS312</strain>
    </source>
</reference>
<accession>A0A454Y2J2</accession>
<name>A0A454Y2J2_PRIPA</name>
<evidence type="ECO:0000313" key="2">
    <source>
        <dbReference type="Proteomes" id="UP000005239"/>
    </source>
</evidence>
<protein>
    <submittedName>
        <fullName evidence="1">Grl-7</fullName>
    </submittedName>
</protein>
<proteinExistence type="predicted"/>
<reference evidence="1" key="2">
    <citation type="submission" date="2022-06" db="UniProtKB">
        <authorList>
            <consortium name="EnsemblMetazoa"/>
        </authorList>
    </citation>
    <scope>IDENTIFICATION</scope>
    <source>
        <strain evidence="1">PS312</strain>
    </source>
</reference>
<dbReference type="EnsemblMetazoa" id="PPA12836.1">
    <property type="protein sequence ID" value="PPA12836.1"/>
    <property type="gene ID" value="WBGene00102390"/>
</dbReference>
<dbReference type="AlphaFoldDB" id="A0A454Y2J2"/>
<sequence length="246" mass="26665">MHYLILFSLVGVSSSFFFGCGCQQQSPCQSVCPPIQTPQCPPSPCISLPPPSLPSGGYVIAPQGPPPPQYVPVYNQPAQQVVQQLPSGGQYSIGGQQVQPSPAPIHETTQYAREEIGVADEQIPDSPPDVSLNVDPSKGAAAVKVARVEESEEEIEKKEEKPVDVSTLKLTDDPLCNSEDLRALMLENIDDNLNSSKRLIQLAAEAQYGGRFDVICANGDFSYVTNTELFCQESKGDVSCYTYRQL</sequence>
<gene>
    <name evidence="1" type="primary">WBGene00102390</name>
</gene>
<dbReference type="InterPro" id="IPR007284">
    <property type="entry name" value="Ground-like_dom"/>
</dbReference>
<evidence type="ECO:0000313" key="1">
    <source>
        <dbReference type="EnsemblMetazoa" id="PPA12836.1"/>
    </source>
</evidence>
<organism evidence="1 2">
    <name type="scientific">Pristionchus pacificus</name>
    <name type="common">Parasitic nematode worm</name>
    <dbReference type="NCBI Taxonomy" id="54126"/>
    <lineage>
        <taxon>Eukaryota</taxon>
        <taxon>Metazoa</taxon>
        <taxon>Ecdysozoa</taxon>
        <taxon>Nematoda</taxon>
        <taxon>Chromadorea</taxon>
        <taxon>Rhabditida</taxon>
        <taxon>Rhabditina</taxon>
        <taxon>Diplogasteromorpha</taxon>
        <taxon>Diplogasteroidea</taxon>
        <taxon>Neodiplogasteridae</taxon>
        <taxon>Pristionchus</taxon>
    </lineage>
</organism>
<accession>A0A8R1U8W7</accession>
<dbReference type="GO" id="GO:0016324">
    <property type="term" value="C:apical plasma membrane"/>
    <property type="evidence" value="ECO:0007669"/>
    <property type="project" value="EnsemblMetazoa"/>
</dbReference>
<dbReference type="Proteomes" id="UP000005239">
    <property type="component" value="Unassembled WGS sequence"/>
</dbReference>
<keyword evidence="2" id="KW-1185">Reference proteome</keyword>